<dbReference type="Pfam" id="PF00194">
    <property type="entry name" value="Carb_anhydrase"/>
    <property type="match status" value="1"/>
</dbReference>
<evidence type="ECO:0000313" key="4">
    <source>
        <dbReference type="Proteomes" id="UP000005204"/>
    </source>
</evidence>
<organism evidence="3 4">
    <name type="scientific">Bombyx mori</name>
    <name type="common">Silk moth</name>
    <dbReference type="NCBI Taxonomy" id="7091"/>
    <lineage>
        <taxon>Eukaryota</taxon>
        <taxon>Metazoa</taxon>
        <taxon>Ecdysozoa</taxon>
        <taxon>Arthropoda</taxon>
        <taxon>Hexapoda</taxon>
        <taxon>Insecta</taxon>
        <taxon>Pterygota</taxon>
        <taxon>Neoptera</taxon>
        <taxon>Endopterygota</taxon>
        <taxon>Lepidoptera</taxon>
        <taxon>Glossata</taxon>
        <taxon>Ditrysia</taxon>
        <taxon>Bombycoidea</taxon>
        <taxon>Bombycidae</taxon>
        <taxon>Bombycinae</taxon>
        <taxon>Bombyx</taxon>
    </lineage>
</organism>
<dbReference type="InterPro" id="IPR023561">
    <property type="entry name" value="Carbonic_anhydrase_a-class"/>
</dbReference>
<dbReference type="SUPFAM" id="SSF51069">
    <property type="entry name" value="Carbonic anhydrase"/>
    <property type="match status" value="1"/>
</dbReference>
<dbReference type="EnsemblMetazoa" id="XM_004922824.3">
    <property type="protein sequence ID" value="XP_004922881.1"/>
    <property type="gene ID" value="LOC101745653"/>
</dbReference>
<dbReference type="OrthoDB" id="429145at2759"/>
<dbReference type="GO" id="GO:0004089">
    <property type="term" value="F:carbonate dehydratase activity"/>
    <property type="evidence" value="ECO:0007669"/>
    <property type="project" value="InterPro"/>
</dbReference>
<evidence type="ECO:0000259" key="2">
    <source>
        <dbReference type="PROSITE" id="PS51144"/>
    </source>
</evidence>
<dbReference type="InterPro" id="IPR001148">
    <property type="entry name" value="CA_dom"/>
</dbReference>
<dbReference type="KEGG" id="bmor:101745653"/>
<name>A0A8R1WF34_BOMMO</name>
<feature type="domain" description="Alpha-carbonic anhydrase" evidence="2">
    <location>
        <begin position="106"/>
        <end position="355"/>
    </location>
</feature>
<dbReference type="AlphaFoldDB" id="A0A8R1WF34"/>
<dbReference type="PROSITE" id="PS51144">
    <property type="entry name" value="ALPHA_CA_2"/>
    <property type="match status" value="1"/>
</dbReference>
<dbReference type="RefSeq" id="XP_004922881.1">
    <property type="nucleotide sequence ID" value="XM_004922824.4"/>
</dbReference>
<accession>A0A8R1WF34</accession>
<reference evidence="3" key="2">
    <citation type="submission" date="2022-06" db="UniProtKB">
        <authorList>
            <consortium name="EnsemblMetazoa"/>
        </authorList>
    </citation>
    <scope>IDENTIFICATION</scope>
    <source>
        <strain evidence="3">p50T (Dazao)</strain>
    </source>
</reference>
<comment type="similarity">
    <text evidence="1">Belongs to the alpha-carbonic anhydrase family.</text>
</comment>
<dbReference type="Gene3D" id="3.10.200.10">
    <property type="entry name" value="Alpha carbonic anhydrase"/>
    <property type="match status" value="1"/>
</dbReference>
<dbReference type="GeneID" id="101745653"/>
<dbReference type="SMART" id="SM01057">
    <property type="entry name" value="Carb_anhydrase"/>
    <property type="match status" value="1"/>
</dbReference>
<evidence type="ECO:0000313" key="3">
    <source>
        <dbReference type="EnsemblMetazoa" id="XP_004922881.1"/>
    </source>
</evidence>
<dbReference type="GO" id="GO:0008270">
    <property type="term" value="F:zinc ion binding"/>
    <property type="evidence" value="ECO:0007669"/>
    <property type="project" value="InterPro"/>
</dbReference>
<dbReference type="PANTHER" id="PTHR18952">
    <property type="entry name" value="CARBONIC ANHYDRASE"/>
    <property type="match status" value="1"/>
</dbReference>
<reference evidence="4" key="1">
    <citation type="journal article" date="2008" name="Insect Biochem. Mol. Biol.">
        <title>The genome of a lepidopteran model insect, the silkworm Bombyx mori.</title>
        <authorList>
            <consortium name="International Silkworm Genome Consortium"/>
        </authorList>
    </citation>
    <scope>NUCLEOTIDE SEQUENCE [LARGE SCALE GENOMIC DNA]</scope>
    <source>
        <strain evidence="4">p50T</strain>
    </source>
</reference>
<proteinExistence type="inferred from homology"/>
<dbReference type="CDD" id="cd00326">
    <property type="entry name" value="alpha_CA"/>
    <property type="match status" value="1"/>
</dbReference>
<sequence length="355" mass="40641">MCDGIGSLCWLMYVAYISTSSSTEFTHDQTTSRANTLFDDADDIQKQLEIEAKNRFVYGSPKAIWVFHLPPKFPEGHAVTRQLSSNYLSKPDAITQRAMFNADATYDWEYAEQNNWWKKYPQCGGRSQSPVDIPVKGLIKARRGRPLLFCNYDVPPENMTLIKDERRVTLTGFWDPKHRPLLHGGAAHSHRYVFYSLSLHWPSEHTIGNLQYPLESQALHISAEYNTLDEAVAASRRDPLAVLGIANLYKFANKTQKGLKMLIEAASRVTLKRKGLPTKPLSYFNPPFKEYSCYHGSLTAPPCTEAVLWFVRAKALPVQREAVESIRQILISDEMRKSYSRQPQPLNDRKVYFFN</sequence>
<protein>
    <recommendedName>
        <fullName evidence="2">Alpha-carbonic anhydrase domain-containing protein</fullName>
    </recommendedName>
</protein>
<dbReference type="PANTHER" id="PTHR18952:SF124">
    <property type="entry name" value="CARBONIC ANHYDRASE 7"/>
    <property type="match status" value="1"/>
</dbReference>
<evidence type="ECO:0000256" key="1">
    <source>
        <dbReference type="ARBA" id="ARBA00010718"/>
    </source>
</evidence>
<dbReference type="GO" id="GO:0005737">
    <property type="term" value="C:cytoplasm"/>
    <property type="evidence" value="ECO:0007669"/>
    <property type="project" value="TreeGrafter"/>
</dbReference>
<dbReference type="InterPro" id="IPR036398">
    <property type="entry name" value="CA_dom_sf"/>
</dbReference>
<keyword evidence="4" id="KW-1185">Reference proteome</keyword>
<dbReference type="Proteomes" id="UP000005204">
    <property type="component" value="Unassembled WGS sequence"/>
</dbReference>